<dbReference type="PANTHER" id="PTHR48075:SF5">
    <property type="entry name" value="3-HYDROXYBUTYRYL-COA DEHYDROGENASE"/>
    <property type="match status" value="1"/>
</dbReference>
<dbReference type="NCBIfam" id="NF006124">
    <property type="entry name" value="PRK08268.1"/>
    <property type="match status" value="1"/>
</dbReference>
<dbReference type="EMBL" id="JAZGQK010000050">
    <property type="protein sequence ID" value="MEE6264019.1"/>
    <property type="molecule type" value="Genomic_DNA"/>
</dbReference>
<dbReference type="PANTHER" id="PTHR48075">
    <property type="entry name" value="3-HYDROXYACYL-COA DEHYDROGENASE FAMILY PROTEIN"/>
    <property type="match status" value="1"/>
</dbReference>
<dbReference type="RefSeq" id="WP_331218810.1">
    <property type="nucleotide sequence ID" value="NZ_JAZGQK010000050.1"/>
</dbReference>
<feature type="domain" description="3-hydroxyacyl-CoA dehydrogenase NAD binding" evidence="5">
    <location>
        <begin position="10"/>
        <end position="187"/>
    </location>
</feature>
<keyword evidence="3 6" id="KW-0560">Oxidoreductase</keyword>
<dbReference type="EC" id="1.1.1.35" evidence="6"/>
<dbReference type="InterPro" id="IPR013328">
    <property type="entry name" value="6PGD_dom2"/>
</dbReference>
<organism evidence="6 7">
    <name type="scientific">Plantactinospora sonchi</name>
    <dbReference type="NCBI Taxonomy" id="1544735"/>
    <lineage>
        <taxon>Bacteria</taxon>
        <taxon>Bacillati</taxon>
        <taxon>Actinomycetota</taxon>
        <taxon>Actinomycetes</taxon>
        <taxon>Micromonosporales</taxon>
        <taxon>Micromonosporaceae</taxon>
        <taxon>Plantactinospora</taxon>
    </lineage>
</organism>
<name>A0ABU7S5P6_9ACTN</name>
<evidence type="ECO:0000259" key="5">
    <source>
        <dbReference type="Pfam" id="PF02737"/>
    </source>
</evidence>
<accession>A0ABU7S5P6</accession>
<comment type="similarity">
    <text evidence="2">Belongs to the 3-hydroxyacyl-CoA dehydrogenase family.</text>
</comment>
<dbReference type="SUPFAM" id="SSF51735">
    <property type="entry name" value="NAD(P)-binding Rossmann-fold domains"/>
    <property type="match status" value="1"/>
</dbReference>
<dbReference type="SUPFAM" id="SSF48179">
    <property type="entry name" value="6-phosphogluconate dehydrogenase C-terminal domain-like"/>
    <property type="match status" value="2"/>
</dbReference>
<dbReference type="InterPro" id="IPR036291">
    <property type="entry name" value="NAD(P)-bd_dom_sf"/>
</dbReference>
<dbReference type="Proteomes" id="UP001332243">
    <property type="component" value="Unassembled WGS sequence"/>
</dbReference>
<dbReference type="Gene3D" id="1.10.1040.10">
    <property type="entry name" value="N-(1-d-carboxylethyl)-l-norvaline Dehydrogenase, domain 2"/>
    <property type="match status" value="2"/>
</dbReference>
<dbReference type="GO" id="GO:0003857">
    <property type="term" value="F:(3S)-3-hydroxyacyl-CoA dehydrogenase (NAD+) activity"/>
    <property type="evidence" value="ECO:0007669"/>
    <property type="project" value="UniProtKB-EC"/>
</dbReference>
<gene>
    <name evidence="6" type="ORF">V1633_36785</name>
</gene>
<evidence type="ECO:0000256" key="2">
    <source>
        <dbReference type="ARBA" id="ARBA00009463"/>
    </source>
</evidence>
<dbReference type="InterPro" id="IPR006108">
    <property type="entry name" value="3HC_DH_C"/>
</dbReference>
<evidence type="ECO:0000313" key="6">
    <source>
        <dbReference type="EMBL" id="MEE6264019.1"/>
    </source>
</evidence>
<evidence type="ECO:0000256" key="1">
    <source>
        <dbReference type="ARBA" id="ARBA00005086"/>
    </source>
</evidence>
<reference evidence="6 7" key="1">
    <citation type="submission" date="2024-01" db="EMBL/GenBank/DDBJ databases">
        <title>Genome insights into Plantactinospora sonchi sp. nov.</title>
        <authorList>
            <person name="Wang L."/>
        </authorList>
    </citation>
    <scope>NUCLEOTIDE SEQUENCE [LARGE SCALE GENOMIC DNA]</scope>
    <source>
        <strain evidence="6 7">NEAU-QY2</strain>
    </source>
</reference>
<dbReference type="InterPro" id="IPR008927">
    <property type="entry name" value="6-PGluconate_DH-like_C_sf"/>
</dbReference>
<dbReference type="InterPro" id="IPR006176">
    <property type="entry name" value="3-OHacyl-CoA_DH_NAD-bd"/>
</dbReference>
<sequence>MTESRPPVRVRVVGAGAMGTGIAQLLATSGMEVRLADADPTALDRGLDRIGAQLAREVAGGRLDPATAAEVSARVTRLGSPTAPEPCDVVIEAVVEDLEVKRSLFRELESVLAPNTVLATNTSSLSVTAIAAVLDRPERALGLHFFNPVPRMRLVEIIPGVRTATSVVDFATALVARTGHVAVRATDTPGFLVNHAGRGYVTEALQLLEEGIAGPAEIDAIARDVLRMRMGPFELLDLTGLDVSVPVLESIWTGFYAEPRLRPSTLLRGRLHGGLLGRKTGEGFYRYRDGAKLPPEPVPVATVPVDRPFWTDDPSLAALLDGAGTRVERTGQPGERAVVLIAPEGVSVVAEARRRGLPVRRTCGVESIGDSTTRLVLAIHPGLDPEVGRVARSALAGTGREVSVVRDGPAGVAQRLLASIVNTAAGIAQARLATPDDINTAVRLALGYPTGPLAWGDRVGADRILTVLDGLFTQTGDPRYRPSRWIVERVALGLALADPGTAPEDIVAAGGE</sequence>
<evidence type="ECO:0000256" key="3">
    <source>
        <dbReference type="ARBA" id="ARBA00023002"/>
    </source>
</evidence>
<keyword evidence="7" id="KW-1185">Reference proteome</keyword>
<evidence type="ECO:0000313" key="7">
    <source>
        <dbReference type="Proteomes" id="UP001332243"/>
    </source>
</evidence>
<dbReference type="Gene3D" id="3.40.50.720">
    <property type="entry name" value="NAD(P)-binding Rossmann-like Domain"/>
    <property type="match status" value="1"/>
</dbReference>
<dbReference type="Pfam" id="PF02737">
    <property type="entry name" value="3HCDH_N"/>
    <property type="match status" value="1"/>
</dbReference>
<dbReference type="Pfam" id="PF00725">
    <property type="entry name" value="3HCDH"/>
    <property type="match status" value="2"/>
</dbReference>
<comment type="caution">
    <text evidence="6">The sequence shown here is derived from an EMBL/GenBank/DDBJ whole genome shotgun (WGS) entry which is preliminary data.</text>
</comment>
<proteinExistence type="inferred from homology"/>
<evidence type="ECO:0000259" key="4">
    <source>
        <dbReference type="Pfam" id="PF00725"/>
    </source>
</evidence>
<protein>
    <submittedName>
        <fullName evidence="6">3-hydroxyacyl-CoA dehydrogenase</fullName>
        <ecNumber evidence="6">1.1.1.35</ecNumber>
    </submittedName>
</protein>
<comment type="pathway">
    <text evidence="1">Lipid metabolism; butanoate metabolism.</text>
</comment>
<feature type="domain" description="3-hydroxyacyl-CoA dehydrogenase C-terminal" evidence="4">
    <location>
        <begin position="190"/>
        <end position="287"/>
    </location>
</feature>
<feature type="domain" description="3-hydroxyacyl-CoA dehydrogenase C-terminal" evidence="4">
    <location>
        <begin position="412"/>
        <end position="493"/>
    </location>
</feature>